<organism evidence="4 5">
    <name type="scientific">Cellvibrio fibrivorans</name>
    <dbReference type="NCBI Taxonomy" id="126350"/>
    <lineage>
        <taxon>Bacteria</taxon>
        <taxon>Pseudomonadati</taxon>
        <taxon>Pseudomonadota</taxon>
        <taxon>Gammaproteobacteria</taxon>
        <taxon>Cellvibrionales</taxon>
        <taxon>Cellvibrionaceae</taxon>
        <taxon>Cellvibrio</taxon>
    </lineage>
</organism>
<dbReference type="NCBIfam" id="NF008673">
    <property type="entry name" value="PRK11678.1"/>
    <property type="match status" value="1"/>
</dbReference>
<dbReference type="Pfam" id="PF00012">
    <property type="entry name" value="HSP70"/>
    <property type="match status" value="1"/>
</dbReference>
<gene>
    <name evidence="4" type="ORF">J2X05_002573</name>
</gene>
<proteinExistence type="inferred from homology"/>
<dbReference type="Gene3D" id="3.30.420.40">
    <property type="match status" value="2"/>
</dbReference>
<comment type="caution">
    <text evidence="4">The sequence shown here is derived from an EMBL/GenBank/DDBJ whole genome shotgun (WGS) entry which is preliminary data.</text>
</comment>
<dbReference type="RefSeq" id="WP_310072952.1">
    <property type="nucleotide sequence ID" value="NZ_JAVDVX010000004.1"/>
</dbReference>
<comment type="similarity">
    <text evidence="1">Belongs to the heat shock protein 70 family.</text>
</comment>
<accession>A0ABU1UZD3</accession>
<dbReference type="InterPro" id="IPR043129">
    <property type="entry name" value="ATPase_NBD"/>
</dbReference>
<reference evidence="4 5" key="1">
    <citation type="submission" date="2023-07" db="EMBL/GenBank/DDBJ databases">
        <title>Sorghum-associated microbial communities from plants grown in Nebraska, USA.</title>
        <authorList>
            <person name="Schachtman D."/>
        </authorList>
    </citation>
    <scope>NUCLEOTIDE SEQUENCE [LARGE SCALE GENOMIC DNA]</scope>
    <source>
        <strain evidence="4 5">BE190</strain>
    </source>
</reference>
<name>A0ABU1UZD3_9GAMM</name>
<dbReference type="Gene3D" id="3.90.640.10">
    <property type="entry name" value="Actin, Chain A, domain 4"/>
    <property type="match status" value="1"/>
</dbReference>
<dbReference type="EMBL" id="JAVDVX010000004">
    <property type="protein sequence ID" value="MDR7090549.1"/>
    <property type="molecule type" value="Genomic_DNA"/>
</dbReference>
<evidence type="ECO:0000256" key="3">
    <source>
        <dbReference type="ARBA" id="ARBA00022840"/>
    </source>
</evidence>
<evidence type="ECO:0000313" key="4">
    <source>
        <dbReference type="EMBL" id="MDR7090549.1"/>
    </source>
</evidence>
<dbReference type="InterPro" id="IPR013126">
    <property type="entry name" value="Hsp_70_fam"/>
</dbReference>
<evidence type="ECO:0000256" key="2">
    <source>
        <dbReference type="ARBA" id="ARBA00022741"/>
    </source>
</evidence>
<evidence type="ECO:0000313" key="5">
    <source>
        <dbReference type="Proteomes" id="UP001253595"/>
    </source>
</evidence>
<dbReference type="SUPFAM" id="SSF53067">
    <property type="entry name" value="Actin-like ATPase domain"/>
    <property type="match status" value="2"/>
</dbReference>
<dbReference type="PROSITE" id="PS00329">
    <property type="entry name" value="HSP70_2"/>
    <property type="match status" value="1"/>
</dbReference>
<dbReference type="InterPro" id="IPR018181">
    <property type="entry name" value="Heat_shock_70_CS"/>
</dbReference>
<evidence type="ECO:0000256" key="1">
    <source>
        <dbReference type="ARBA" id="ARBA00007381"/>
    </source>
</evidence>
<sequence>MFVGFDYGTSNCAMSFIENGTAQLIPLYGGDAFVPSTLYALERSFIAELIAAQLTDESDKRSYAQKRAALLSQARAGKIEHDLDQVDEGIFFGSEAIAHYISAPGEGYFIKSPKSFLGASGLRQQSVDFFEDVVAAMMLNIKNRAEQHLQADITQVVIGRPVNFQGINALESNQQAQTILAAAGKRVGFTDIEFLFEPLAAGFDFETRLTENKTVLVVDVGGGTTDCSMVLMGPQHIQQLDRAQDFLGHTGERIGGNDFDIQLAQKILMPHFGMLSPLKTGLPMPLMPFVNAMAINDIGAQTEFYDAKTGFLLERLTRETNELELLERFIKMREGRHNFAVVREAELGKIALSSQARHRFPLDFIEPTLAPECSAGDYAEASAQLLQKIAALISEATLQAGIKPHVVYITGGSAKSPLIRNLIRELFGDEIAIVDGDHFGSVAAGLGVWAKRVFG</sequence>
<keyword evidence="3" id="KW-0067">ATP-binding</keyword>
<keyword evidence="5" id="KW-1185">Reference proteome</keyword>
<keyword evidence="2" id="KW-0547">Nucleotide-binding</keyword>
<dbReference type="PANTHER" id="PTHR19375">
    <property type="entry name" value="HEAT SHOCK PROTEIN 70KDA"/>
    <property type="match status" value="1"/>
</dbReference>
<dbReference type="Proteomes" id="UP001253595">
    <property type="component" value="Unassembled WGS sequence"/>
</dbReference>
<protein>
    <submittedName>
        <fullName evidence="4">Chaperone protein</fullName>
    </submittedName>
</protein>